<dbReference type="InterPro" id="IPR015943">
    <property type="entry name" value="WD40/YVTN_repeat-like_dom_sf"/>
</dbReference>
<dbReference type="PROSITE" id="PS51257">
    <property type="entry name" value="PROKAR_LIPOPROTEIN"/>
    <property type="match status" value="1"/>
</dbReference>
<accession>A0A0A1DII2</accession>
<dbReference type="AlphaFoldDB" id="A0A0A1DII2"/>
<dbReference type="STRING" id="2045.KR76_10740"/>
<dbReference type="KEGG" id="psim:KR76_10740"/>
<sequence length="506" mass="52571">MSRTLPLGAALLALVLVASGCGDRPAPPADAQGEWSGQRLAGPVGADQSPRLVTDGDDALVLLVSEHGRVQPHVSRDGAPFAAGTPFATGLDGFFDVLTPVRLADGSWYTVATGGDDYVVRALRSADGLTWTVEPTTGVTDRAELSALVATADGVVAVGVRRHAADPSMGGFSALAWRSDDGRAFTEVALPGVPAYRGYRSESSVSGLVPVAGGALLATGRAGRSVRLWRSADHGASWTVVDDPLVARADGIERPIADGDRVLAAVSGLSHPTLLSDDGGRSWRINRGLAVPFESDEPVWLWQAGSRLLTVRSPADDGVDWNRPEVCYADLDQCRAGAGPGPRLALSEDGEHWRAVAGPTDVAAAAATADGRLLVLRAGEKGVLVDTWPAGVPLADAPALDRPRTVDLVRLADGERPEVGTRYAAPLSTHCGIDPIWFGEQSWQRTDDGPGYDGGDRPPAGWPIPPGGGGVYGYATLGADGVLTYTDGDGTVLATYEKAAEPFLCA</sequence>
<dbReference type="InterPro" id="IPR036278">
    <property type="entry name" value="Sialidase_sf"/>
</dbReference>
<dbReference type="Gene3D" id="2.130.10.10">
    <property type="entry name" value="YVTN repeat-like/Quinoprotein amine dehydrogenase"/>
    <property type="match status" value="1"/>
</dbReference>
<proteinExistence type="predicted"/>
<gene>
    <name evidence="1" type="ORF">KR76_10740</name>
</gene>
<dbReference type="EMBL" id="CP009896">
    <property type="protein sequence ID" value="AIY17104.1"/>
    <property type="molecule type" value="Genomic_DNA"/>
</dbReference>
<dbReference type="HOGENOM" id="CLU_538440_0_0_11"/>
<reference evidence="1 2" key="1">
    <citation type="journal article" date="2015" name="Genome Announc.">
        <title>Complete Genome Sequence of Steroid-Transforming Nocardioides simplex VKM Ac-2033D.</title>
        <authorList>
            <person name="Shtratnikova V.Y."/>
            <person name="Schelkunov M.I."/>
            <person name="Pekov Y.A."/>
            <person name="Fokina V.V."/>
            <person name="Logacheva M.D."/>
            <person name="Sokolov S.L."/>
            <person name="Bragin E.Y."/>
            <person name="Ashapkin V.V."/>
            <person name="Donova M.V."/>
        </authorList>
    </citation>
    <scope>NUCLEOTIDE SEQUENCE [LARGE SCALE GENOMIC DNA]</scope>
    <source>
        <strain evidence="1 2">VKM Ac-2033D</strain>
    </source>
</reference>
<evidence type="ECO:0000313" key="1">
    <source>
        <dbReference type="EMBL" id="AIY17104.1"/>
    </source>
</evidence>
<organism evidence="1 2">
    <name type="scientific">Nocardioides simplex</name>
    <name type="common">Arthrobacter simplex</name>
    <dbReference type="NCBI Taxonomy" id="2045"/>
    <lineage>
        <taxon>Bacteria</taxon>
        <taxon>Bacillati</taxon>
        <taxon>Actinomycetota</taxon>
        <taxon>Actinomycetes</taxon>
        <taxon>Propionibacteriales</taxon>
        <taxon>Nocardioidaceae</taxon>
        <taxon>Pimelobacter</taxon>
    </lineage>
</organism>
<dbReference type="CDD" id="cd15482">
    <property type="entry name" value="Sialidase_non-viral"/>
    <property type="match status" value="1"/>
</dbReference>
<dbReference type="Proteomes" id="UP000030300">
    <property type="component" value="Chromosome"/>
</dbReference>
<dbReference type="SUPFAM" id="SSF50939">
    <property type="entry name" value="Sialidases"/>
    <property type="match status" value="2"/>
</dbReference>
<dbReference type="OrthoDB" id="9764804at2"/>
<name>A0A0A1DII2_NOCSI</name>
<protein>
    <submittedName>
        <fullName evidence="1">Uncharacterized protein</fullName>
    </submittedName>
</protein>
<dbReference type="GeneID" id="96609367"/>
<keyword evidence="2" id="KW-1185">Reference proteome</keyword>
<evidence type="ECO:0000313" key="2">
    <source>
        <dbReference type="Proteomes" id="UP000030300"/>
    </source>
</evidence>
<dbReference type="RefSeq" id="WP_038678182.1">
    <property type="nucleotide sequence ID" value="NZ_BJMC01000008.1"/>
</dbReference>